<accession>A0AA96KQJ1</accession>
<organism evidence="1 2">
    <name type="scientific">Klebsiella phage P55</name>
    <dbReference type="NCBI Taxonomy" id="3053650"/>
    <lineage>
        <taxon>Viruses</taxon>
        <taxon>Duplodnaviria</taxon>
        <taxon>Heunggongvirae</taxon>
        <taxon>Uroviricota</taxon>
        <taxon>Caudoviricetes</taxon>
        <taxon>Autographivirales</taxon>
        <taxon>Autotranscriptaviridae</taxon>
        <taxon>Studiervirinae</taxon>
        <taxon>Przondovirus</taxon>
        <taxon>Przondovirus P55</taxon>
    </lineage>
</organism>
<dbReference type="EMBL" id="OR387886">
    <property type="protein sequence ID" value="WNO29441.1"/>
    <property type="molecule type" value="Genomic_DNA"/>
</dbReference>
<name>A0AA96KQJ1_9CAUD</name>
<reference evidence="1 2" key="1">
    <citation type="submission" date="2023-08" db="EMBL/GenBank/DDBJ databases">
        <authorList>
            <person name="Wang M.Z."/>
            <person name="Yang Q.E."/>
            <person name="Zhao M.S."/>
            <person name="Deng H."/>
        </authorList>
    </citation>
    <scope>NUCLEOTIDE SEQUENCE [LARGE SCALE GENOMIC DNA]</scope>
</reference>
<keyword evidence="2" id="KW-1185">Reference proteome</keyword>
<protein>
    <submittedName>
        <fullName evidence="1">Uncharacterized protein</fullName>
    </submittedName>
</protein>
<evidence type="ECO:0000313" key="2">
    <source>
        <dbReference type="Proteomes" id="UP001301795"/>
    </source>
</evidence>
<evidence type="ECO:0000313" key="1">
    <source>
        <dbReference type="EMBL" id="WNO29441.1"/>
    </source>
</evidence>
<proteinExistence type="predicted"/>
<dbReference type="Proteomes" id="UP001301795">
    <property type="component" value="Segment"/>
</dbReference>
<sequence length="42" mass="4468">MVTLGELEGTGGITKSVNCEMYISELYVKFLKVTSGSPQVSA</sequence>